<evidence type="ECO:0000313" key="3">
    <source>
        <dbReference type="EMBL" id="TMW69082.1"/>
    </source>
</evidence>
<dbReference type="Proteomes" id="UP000794436">
    <property type="component" value="Unassembled WGS sequence"/>
</dbReference>
<dbReference type="PANTHER" id="PTHR28165:SF1">
    <property type="entry name" value="NON-CLASSICAL EXPORT PROTEIN 2-RELATED"/>
    <property type="match status" value="1"/>
</dbReference>
<feature type="transmembrane region" description="Helical" evidence="2">
    <location>
        <begin position="88"/>
        <end position="107"/>
    </location>
</feature>
<organism evidence="3 4">
    <name type="scientific">Pythium oligandrum</name>
    <name type="common">Mycoparasitic fungus</name>
    <dbReference type="NCBI Taxonomy" id="41045"/>
    <lineage>
        <taxon>Eukaryota</taxon>
        <taxon>Sar</taxon>
        <taxon>Stramenopiles</taxon>
        <taxon>Oomycota</taxon>
        <taxon>Peronosporomycetes</taxon>
        <taxon>Pythiales</taxon>
        <taxon>Pythiaceae</taxon>
        <taxon>Pythium</taxon>
    </lineage>
</organism>
<comment type="caution">
    <text evidence="3">The sequence shown here is derived from an EMBL/GenBank/DDBJ whole genome shotgun (WGS) entry which is preliminary data.</text>
</comment>
<sequence length="186" mass="19995">MKLSSATIKLINLALRGAQLVLSVVAMATVAAAFENNDAYPTSYRLGSHNTNFLLLMTYSSFMYSLWYIACVELGGLATRPRKLLSRAMDTVLAVFLLSAAIAVAASDYVTKCDSYDLLIRCDTLTSAVTVTCLSVMPLVGSFGLTYVESSTDEELDMTPTVYEQQSTPKAGGAYGQMPPTPSTKV</sequence>
<proteinExistence type="predicted"/>
<evidence type="ECO:0008006" key="5">
    <source>
        <dbReference type="Google" id="ProtNLM"/>
    </source>
</evidence>
<feature type="region of interest" description="Disordered" evidence="1">
    <location>
        <begin position="166"/>
        <end position="186"/>
    </location>
</feature>
<keyword evidence="4" id="KW-1185">Reference proteome</keyword>
<evidence type="ECO:0000313" key="4">
    <source>
        <dbReference type="Proteomes" id="UP000794436"/>
    </source>
</evidence>
<accession>A0A8K1CSI7</accession>
<dbReference type="OrthoDB" id="108630at2759"/>
<evidence type="ECO:0000256" key="1">
    <source>
        <dbReference type="SAM" id="MobiDB-lite"/>
    </source>
</evidence>
<name>A0A8K1CSI7_PYTOL</name>
<keyword evidence="2" id="KW-1133">Transmembrane helix</keyword>
<feature type="transmembrane region" description="Helical" evidence="2">
    <location>
        <begin position="127"/>
        <end position="148"/>
    </location>
</feature>
<reference evidence="3" key="1">
    <citation type="submission" date="2019-03" db="EMBL/GenBank/DDBJ databases">
        <title>Long read genome sequence of the mycoparasitic Pythium oligandrum ATCC 38472 isolated from sugarbeet rhizosphere.</title>
        <authorList>
            <person name="Gaulin E."/>
        </authorList>
    </citation>
    <scope>NUCLEOTIDE SEQUENCE</scope>
    <source>
        <strain evidence="3">ATCC 38472_TT</strain>
    </source>
</reference>
<gene>
    <name evidence="3" type="ORF">Poli38472_001238</name>
</gene>
<evidence type="ECO:0000256" key="2">
    <source>
        <dbReference type="SAM" id="Phobius"/>
    </source>
</evidence>
<keyword evidence="2" id="KW-0472">Membrane</keyword>
<keyword evidence="2" id="KW-0812">Transmembrane</keyword>
<dbReference type="PANTHER" id="PTHR28165">
    <property type="entry name" value="NON-CLASSICAL EXPORT PROTEIN 2-RELATED"/>
    <property type="match status" value="1"/>
</dbReference>
<feature type="transmembrane region" description="Helical" evidence="2">
    <location>
        <begin position="54"/>
        <end position="76"/>
    </location>
</feature>
<dbReference type="EMBL" id="SPLM01000001">
    <property type="protein sequence ID" value="TMW69082.1"/>
    <property type="molecule type" value="Genomic_DNA"/>
</dbReference>
<dbReference type="AlphaFoldDB" id="A0A8K1CSI7"/>
<protein>
    <recommendedName>
        <fullName evidence="5">MARVEL domain-containing protein</fullName>
    </recommendedName>
</protein>
<dbReference type="InterPro" id="IPR052649">
    <property type="entry name" value="NCE102-like"/>
</dbReference>
<feature type="transmembrane region" description="Helical" evidence="2">
    <location>
        <begin position="12"/>
        <end position="34"/>
    </location>
</feature>